<evidence type="ECO:0000313" key="2">
    <source>
        <dbReference type="Proteomes" id="UP001165960"/>
    </source>
</evidence>
<proteinExistence type="predicted"/>
<organism evidence="1 2">
    <name type="scientific">Entomophthora muscae</name>
    <dbReference type="NCBI Taxonomy" id="34485"/>
    <lineage>
        <taxon>Eukaryota</taxon>
        <taxon>Fungi</taxon>
        <taxon>Fungi incertae sedis</taxon>
        <taxon>Zoopagomycota</taxon>
        <taxon>Entomophthoromycotina</taxon>
        <taxon>Entomophthoromycetes</taxon>
        <taxon>Entomophthorales</taxon>
        <taxon>Entomophthoraceae</taxon>
        <taxon>Entomophthora</taxon>
    </lineage>
</organism>
<dbReference type="EMBL" id="QTSX02007242">
    <property type="protein sequence ID" value="KAJ9049355.1"/>
    <property type="molecule type" value="Genomic_DNA"/>
</dbReference>
<reference evidence="1" key="1">
    <citation type="submission" date="2022-04" db="EMBL/GenBank/DDBJ databases">
        <title>Genome of the entomopathogenic fungus Entomophthora muscae.</title>
        <authorList>
            <person name="Elya C."/>
            <person name="Lovett B.R."/>
            <person name="Lee E."/>
            <person name="Macias A.M."/>
            <person name="Hajek A.E."/>
            <person name="De Bivort B.L."/>
            <person name="Kasson M.T."/>
            <person name="De Fine Licht H.H."/>
            <person name="Stajich J.E."/>
        </authorList>
    </citation>
    <scope>NUCLEOTIDE SEQUENCE</scope>
    <source>
        <strain evidence="1">Berkeley</strain>
    </source>
</reference>
<sequence>MQTLSGYKFKYKFVKGELNILPDLLSHNPAMYPVRSNEDPQVTVILESLILSDSGLSLPQNPPTAPVFPPQLLVIAPGFSSGVAPPLALPGTLLHNILVAQNSSPDGQAICAKLSPDSALNGPYTLNDRIIYQNNKVWVPKDLWLRVMTEHHDPPCLVIPAQISCLSSSGVLTAGLG</sequence>
<dbReference type="Proteomes" id="UP001165960">
    <property type="component" value="Unassembled WGS sequence"/>
</dbReference>
<name>A0ACC2RH14_9FUNG</name>
<gene>
    <name evidence="1" type="ORF">DSO57_1025374</name>
</gene>
<accession>A0ACC2RH14</accession>
<keyword evidence="2" id="KW-1185">Reference proteome</keyword>
<protein>
    <submittedName>
        <fullName evidence="1">Uncharacterized protein</fullName>
    </submittedName>
</protein>
<comment type="caution">
    <text evidence="1">The sequence shown here is derived from an EMBL/GenBank/DDBJ whole genome shotgun (WGS) entry which is preliminary data.</text>
</comment>
<evidence type="ECO:0000313" key="1">
    <source>
        <dbReference type="EMBL" id="KAJ9049355.1"/>
    </source>
</evidence>